<feature type="transmembrane region" description="Helical" evidence="1">
    <location>
        <begin position="109"/>
        <end position="131"/>
    </location>
</feature>
<accession>A0ABS4QXF5</accession>
<proteinExistence type="predicted"/>
<feature type="transmembrane region" description="Helical" evidence="1">
    <location>
        <begin position="38"/>
        <end position="57"/>
    </location>
</feature>
<keyword evidence="3" id="KW-1185">Reference proteome</keyword>
<keyword evidence="1" id="KW-1133">Transmembrane helix</keyword>
<keyword evidence="1" id="KW-0472">Membrane</keyword>
<evidence type="ECO:0000256" key="1">
    <source>
        <dbReference type="SAM" id="Phobius"/>
    </source>
</evidence>
<name>A0ABS4QXF5_9HYPH</name>
<sequence>MSRNSYAKGSLMNLLVHSAVAGVGLSIGRDAYRKTRDNIVVIVLAAVALAGTAYGFWNMARGHARGVLGTIFLTFLMNAVIIAASFALFMFALLVVAGSGSDGEDNAQGVLFVGIGIQLVLAAAGLLYGLFQRPKRKKAFQVDAHNEDFLVRNGFRDVGGREQVIVDPDGNELVLEDFRNDAVVFKVKGRRSVRAKILLDGDGRMLNYVPA</sequence>
<evidence type="ECO:0008006" key="4">
    <source>
        <dbReference type="Google" id="ProtNLM"/>
    </source>
</evidence>
<reference evidence="2 3" key="1">
    <citation type="submission" date="2021-03" db="EMBL/GenBank/DDBJ databases">
        <title>Genomic Encyclopedia of Type Strains, Phase IV (KMG-IV): sequencing the most valuable type-strain genomes for metagenomic binning, comparative biology and taxonomic classification.</title>
        <authorList>
            <person name="Goeker M."/>
        </authorList>
    </citation>
    <scope>NUCLEOTIDE SEQUENCE [LARGE SCALE GENOMIC DNA]</scope>
    <source>
        <strain evidence="2 3">DSM 13372</strain>
    </source>
</reference>
<keyword evidence="1" id="KW-0812">Transmembrane</keyword>
<comment type="caution">
    <text evidence="2">The sequence shown here is derived from an EMBL/GenBank/DDBJ whole genome shotgun (WGS) entry which is preliminary data.</text>
</comment>
<protein>
    <recommendedName>
        <fullName evidence="4">Transmembrane protein</fullName>
    </recommendedName>
</protein>
<feature type="transmembrane region" description="Helical" evidence="1">
    <location>
        <begin position="69"/>
        <end position="97"/>
    </location>
</feature>
<evidence type="ECO:0000313" key="2">
    <source>
        <dbReference type="EMBL" id="MBP2235328.1"/>
    </source>
</evidence>
<gene>
    <name evidence="2" type="ORF">J2Z31_001820</name>
</gene>
<dbReference type="Proteomes" id="UP000730739">
    <property type="component" value="Unassembled WGS sequence"/>
</dbReference>
<dbReference type="RefSeq" id="WP_209601543.1">
    <property type="nucleotide sequence ID" value="NZ_JAGILA010000002.1"/>
</dbReference>
<organism evidence="2 3">
    <name type="scientific">Sinorhizobium kostiense</name>
    <dbReference type="NCBI Taxonomy" id="76747"/>
    <lineage>
        <taxon>Bacteria</taxon>
        <taxon>Pseudomonadati</taxon>
        <taxon>Pseudomonadota</taxon>
        <taxon>Alphaproteobacteria</taxon>
        <taxon>Hyphomicrobiales</taxon>
        <taxon>Rhizobiaceae</taxon>
        <taxon>Sinorhizobium/Ensifer group</taxon>
        <taxon>Sinorhizobium</taxon>
    </lineage>
</organism>
<dbReference type="EMBL" id="JAGILA010000002">
    <property type="protein sequence ID" value="MBP2235328.1"/>
    <property type="molecule type" value="Genomic_DNA"/>
</dbReference>
<evidence type="ECO:0000313" key="3">
    <source>
        <dbReference type="Proteomes" id="UP000730739"/>
    </source>
</evidence>